<dbReference type="Gene3D" id="1.10.10.160">
    <property type="match status" value="1"/>
</dbReference>
<evidence type="ECO:0000256" key="11">
    <source>
        <dbReference type="ARBA" id="ARBA00023235"/>
    </source>
</evidence>
<dbReference type="KEGG" id="cliz:G7Y31_03140"/>
<organism evidence="19 20">
    <name type="scientific">Corynebacterium lizhenjunii</name>
    <dbReference type="NCBI Taxonomy" id="2709394"/>
    <lineage>
        <taxon>Bacteria</taxon>
        <taxon>Bacillati</taxon>
        <taxon>Actinomycetota</taxon>
        <taxon>Actinomycetes</taxon>
        <taxon>Mycobacteriales</taxon>
        <taxon>Corynebacteriaceae</taxon>
        <taxon>Corynebacterium</taxon>
    </lineage>
</organism>
<comment type="catalytic activity">
    <reaction evidence="14">
        <text>ATP + H2O = ADP + phosphate + H(+)</text>
        <dbReference type="Rhea" id="RHEA:13065"/>
        <dbReference type="ChEBI" id="CHEBI:15377"/>
        <dbReference type="ChEBI" id="CHEBI:15378"/>
        <dbReference type="ChEBI" id="CHEBI:30616"/>
        <dbReference type="ChEBI" id="CHEBI:43474"/>
        <dbReference type="ChEBI" id="CHEBI:456216"/>
        <dbReference type="EC" id="5.6.2.4"/>
    </reaction>
</comment>
<comment type="similarity">
    <text evidence="1">Belongs to the helicase family. UvrD subfamily.</text>
</comment>
<dbReference type="Pfam" id="PF12705">
    <property type="entry name" value="PDDEXK_1"/>
    <property type="match status" value="1"/>
</dbReference>
<dbReference type="RefSeq" id="WP_165008568.1">
    <property type="nucleotide sequence ID" value="NZ_CP064954.1"/>
</dbReference>
<evidence type="ECO:0000313" key="19">
    <source>
        <dbReference type="EMBL" id="QPK79714.1"/>
    </source>
</evidence>
<keyword evidence="8 15" id="KW-0067">ATP-binding</keyword>
<keyword evidence="9" id="KW-0238">DNA-binding</keyword>
<evidence type="ECO:0000256" key="15">
    <source>
        <dbReference type="PROSITE-ProRule" id="PRU00560"/>
    </source>
</evidence>
<dbReference type="GO" id="GO:0005829">
    <property type="term" value="C:cytosol"/>
    <property type="evidence" value="ECO:0007669"/>
    <property type="project" value="TreeGrafter"/>
</dbReference>
<dbReference type="InterPro" id="IPR014016">
    <property type="entry name" value="UvrD-like_ATP-bd"/>
</dbReference>
<dbReference type="AlphaFoldDB" id="A0A7T0KGU8"/>
<evidence type="ECO:0000256" key="3">
    <source>
        <dbReference type="ARBA" id="ARBA00022741"/>
    </source>
</evidence>
<evidence type="ECO:0000256" key="12">
    <source>
        <dbReference type="ARBA" id="ARBA00034617"/>
    </source>
</evidence>
<protein>
    <recommendedName>
        <fullName evidence="13">DNA 3'-5' helicase</fullName>
        <ecNumber evidence="13">5.6.2.4</ecNumber>
    </recommendedName>
</protein>
<dbReference type="GO" id="GO:0033202">
    <property type="term" value="C:DNA helicase complex"/>
    <property type="evidence" value="ECO:0007669"/>
    <property type="project" value="TreeGrafter"/>
</dbReference>
<evidence type="ECO:0000256" key="10">
    <source>
        <dbReference type="ARBA" id="ARBA00023204"/>
    </source>
</evidence>
<evidence type="ECO:0000256" key="7">
    <source>
        <dbReference type="ARBA" id="ARBA00022839"/>
    </source>
</evidence>
<dbReference type="GO" id="GO:0005524">
    <property type="term" value="F:ATP binding"/>
    <property type="evidence" value="ECO:0007669"/>
    <property type="project" value="UniProtKB-UniRule"/>
</dbReference>
<evidence type="ECO:0000256" key="16">
    <source>
        <dbReference type="SAM" id="MobiDB-lite"/>
    </source>
</evidence>
<dbReference type="GO" id="GO:0043138">
    <property type="term" value="F:3'-5' DNA helicase activity"/>
    <property type="evidence" value="ECO:0007669"/>
    <property type="project" value="UniProtKB-EC"/>
</dbReference>
<dbReference type="EMBL" id="CP064954">
    <property type="protein sequence ID" value="QPK79714.1"/>
    <property type="molecule type" value="Genomic_DNA"/>
</dbReference>
<dbReference type="GO" id="GO:0004527">
    <property type="term" value="F:exonuclease activity"/>
    <property type="evidence" value="ECO:0007669"/>
    <property type="project" value="UniProtKB-KW"/>
</dbReference>
<dbReference type="EC" id="5.6.2.4" evidence="13"/>
<keyword evidence="7" id="KW-0269">Exonuclease</keyword>
<keyword evidence="20" id="KW-1185">Reference proteome</keyword>
<reference evidence="19 20" key="1">
    <citation type="submission" date="2020-11" db="EMBL/GenBank/DDBJ databases">
        <title>Corynebacterium sp. ZJ-599.</title>
        <authorList>
            <person name="Zhou J."/>
        </authorList>
    </citation>
    <scope>NUCLEOTIDE SEQUENCE [LARGE SCALE GENOMIC DNA]</scope>
    <source>
        <strain evidence="19 20">ZJ-599</strain>
    </source>
</reference>
<gene>
    <name evidence="19" type="ORF">G7Y31_03140</name>
</gene>
<proteinExistence type="inferred from homology"/>
<evidence type="ECO:0000256" key="1">
    <source>
        <dbReference type="ARBA" id="ARBA00009922"/>
    </source>
</evidence>
<evidence type="ECO:0000256" key="13">
    <source>
        <dbReference type="ARBA" id="ARBA00034808"/>
    </source>
</evidence>
<feature type="region of interest" description="Disordered" evidence="16">
    <location>
        <begin position="793"/>
        <end position="813"/>
    </location>
</feature>
<dbReference type="Gene3D" id="3.40.50.300">
    <property type="entry name" value="P-loop containing nucleotide triphosphate hydrolases"/>
    <property type="match status" value="2"/>
</dbReference>
<evidence type="ECO:0000256" key="2">
    <source>
        <dbReference type="ARBA" id="ARBA00022722"/>
    </source>
</evidence>
<keyword evidence="4" id="KW-0227">DNA damage</keyword>
<dbReference type="Gene3D" id="1.10.486.10">
    <property type="entry name" value="PCRA, domain 4"/>
    <property type="match status" value="1"/>
</dbReference>
<dbReference type="GO" id="GO:0000725">
    <property type="term" value="P:recombinational repair"/>
    <property type="evidence" value="ECO:0007669"/>
    <property type="project" value="TreeGrafter"/>
</dbReference>
<evidence type="ECO:0000256" key="14">
    <source>
        <dbReference type="ARBA" id="ARBA00048988"/>
    </source>
</evidence>
<evidence type="ECO:0000313" key="20">
    <source>
        <dbReference type="Proteomes" id="UP000594681"/>
    </source>
</evidence>
<dbReference type="SUPFAM" id="SSF52540">
    <property type="entry name" value="P-loop containing nucleoside triphosphate hydrolases"/>
    <property type="match status" value="1"/>
</dbReference>
<dbReference type="PANTHER" id="PTHR11070">
    <property type="entry name" value="UVRD / RECB / PCRA DNA HELICASE FAMILY MEMBER"/>
    <property type="match status" value="1"/>
</dbReference>
<keyword evidence="5 15" id="KW-0378">Hydrolase</keyword>
<dbReference type="InterPro" id="IPR038726">
    <property type="entry name" value="PDDEXK_AddAB-type"/>
</dbReference>
<dbReference type="InterPro" id="IPR011604">
    <property type="entry name" value="PDDEXK-like_dom_sf"/>
</dbReference>
<evidence type="ECO:0000256" key="6">
    <source>
        <dbReference type="ARBA" id="ARBA00022806"/>
    </source>
</evidence>
<dbReference type="Pfam" id="PF00580">
    <property type="entry name" value="UvrD-helicase"/>
    <property type="match status" value="1"/>
</dbReference>
<accession>A0A7T0KGU8</accession>
<keyword evidence="2" id="KW-0540">Nuclease</keyword>
<dbReference type="Pfam" id="PF13361">
    <property type="entry name" value="UvrD_C"/>
    <property type="match status" value="1"/>
</dbReference>
<dbReference type="GO" id="GO:0003677">
    <property type="term" value="F:DNA binding"/>
    <property type="evidence" value="ECO:0007669"/>
    <property type="project" value="UniProtKB-KW"/>
</dbReference>
<dbReference type="PROSITE" id="PS51198">
    <property type="entry name" value="UVRD_HELICASE_ATP_BIND"/>
    <property type="match status" value="1"/>
</dbReference>
<keyword evidence="11" id="KW-0413">Isomerase</keyword>
<keyword evidence="6 15" id="KW-0347">Helicase</keyword>
<dbReference type="PROSITE" id="PS51217">
    <property type="entry name" value="UVRD_HELICASE_CTER"/>
    <property type="match status" value="1"/>
</dbReference>
<evidence type="ECO:0000256" key="5">
    <source>
        <dbReference type="ARBA" id="ARBA00022801"/>
    </source>
</evidence>
<dbReference type="InterPro" id="IPR000212">
    <property type="entry name" value="DNA_helicase_UvrD/REP"/>
</dbReference>
<evidence type="ECO:0000259" key="18">
    <source>
        <dbReference type="PROSITE" id="PS51217"/>
    </source>
</evidence>
<evidence type="ECO:0000256" key="4">
    <source>
        <dbReference type="ARBA" id="ARBA00022763"/>
    </source>
</evidence>
<feature type="domain" description="UvrD-like helicase ATP-binding" evidence="17">
    <location>
        <begin position="35"/>
        <end position="321"/>
    </location>
</feature>
<evidence type="ECO:0000256" key="8">
    <source>
        <dbReference type="ARBA" id="ARBA00022840"/>
    </source>
</evidence>
<dbReference type="PANTHER" id="PTHR11070:SF59">
    <property type="entry name" value="DNA 3'-5' HELICASE"/>
    <property type="match status" value="1"/>
</dbReference>
<keyword evidence="3 15" id="KW-0547">Nucleotide-binding</keyword>
<dbReference type="InterPro" id="IPR013986">
    <property type="entry name" value="DExx_box_DNA_helicase_dom_sf"/>
</dbReference>
<name>A0A7T0KGU8_9CORY</name>
<sequence length="1085" mass="117007">MSPSARSGPYDPHGAVRSGVILPPTPQVRLVAPQALEQPRQWEQDLPRTGRWVVTGAAGSGVSSFLVDTVLDKLRSGADPSGILVVAASKESGAQLRRELSGRLDDYAAQTTMVRSVHSLAFSLVRAHVDEGLRLITGAEQDVVIRQLLAAHAEAGGAYWPEPVRPALELVGFARQLRDFLLRAGERGLGPEDLESLGARHRQTMWEAAGQFMREYEQVMSLSGRRSLSAAEIVSVVRDHPEMTQNSPWHTVVVDDAQLLDPNAGELIARLSETAELTIIGGDPDQAVFAFRGANSRFLTSFAEQLPGVQTVELTTPRRTPAPACVSIVDSARTAQDVVADSVRRRHLEDGVPWSQIAVVVRGGGDISAARRALLAAGVPVHIQPTDVVLGEQRLVASLLQAIHALYHELSTAELEELITGPIGGADPVTLRRLIRGLRRWQPQQRGMDTLREVLDGPLPDFGTLLTGRELAILERVRTVLDAGRAVRDGSVEEVLWAVWSATGLAERLQAAALRGGATGSQADRDLDAVMALFDAAGDFAERYPQLPMEAFIEEILSQDLPTGVRDRRVVAPEAVEIISAHGAVGREWDTVILTGAQEGSWPSLGETGSLFGQEDLIDLLDRSIDPDTHVSHLSDRLAEERRLFHVATTRHRNRLHIVAVDAPQAEEVYEPSRFIAEFCGRGVDLPATLARREAAAALRRSAWARELGLDVPAVISAQRLNHEGELDPLQVSVLSVPAFVAQLRRVVSDVSADGVQREQAARQLARLAQAGVPGAHPAQWWALTVSTGGEAGAEASAESADVPVADPAEPGTVRLPSVSPSKVEKLLKCPLQAVLGDIDSEEATPLAAVRGTVAHAYLEALGRGVDPELAEELSRHTMKELLDVPAWKRDYELSQWDNLVERTRQWVAATRGVYELVGVEVPVDVTVAPGVKVFGYIDRLERERGSENGALVVVDLKTGASVPSAQSVQENPQMAAYQLAVRGGKLRVGADSARVITAPAGQTGEEFGSAVMVYPAADRQGIAQGEQAPWPEDELAEFAGQLPGLVHELQAAHITARENPDCQRCRISTVCPVRPEGRMTTDVS</sequence>
<dbReference type="InterPro" id="IPR027417">
    <property type="entry name" value="P-loop_NTPase"/>
</dbReference>
<dbReference type="Proteomes" id="UP000594681">
    <property type="component" value="Chromosome"/>
</dbReference>
<feature type="binding site" evidence="15">
    <location>
        <begin position="56"/>
        <end position="63"/>
    </location>
    <ligand>
        <name>ATP</name>
        <dbReference type="ChEBI" id="CHEBI:30616"/>
    </ligand>
</feature>
<comment type="catalytic activity">
    <reaction evidence="12">
        <text>Couples ATP hydrolysis with the unwinding of duplex DNA by translocating in the 3'-5' direction.</text>
        <dbReference type="EC" id="5.6.2.4"/>
    </reaction>
</comment>
<evidence type="ECO:0000259" key="17">
    <source>
        <dbReference type="PROSITE" id="PS51198"/>
    </source>
</evidence>
<keyword evidence="10" id="KW-0234">DNA repair</keyword>
<dbReference type="InterPro" id="IPR014017">
    <property type="entry name" value="DNA_helicase_UvrD-like_C"/>
</dbReference>
<feature type="domain" description="UvrD-like helicase C-terminal" evidence="18">
    <location>
        <begin position="293"/>
        <end position="586"/>
    </location>
</feature>
<dbReference type="Gene3D" id="3.90.320.10">
    <property type="match status" value="1"/>
</dbReference>
<evidence type="ECO:0000256" key="9">
    <source>
        <dbReference type="ARBA" id="ARBA00023125"/>
    </source>
</evidence>